<keyword evidence="1" id="KW-0812">Transmembrane</keyword>
<sequence length="205" mass="22185">MNVRLHIHFLITIAIGLGLLFTGLESGGMPLGLLYLLIFFIVLDPLVRALLPASFLPAPRGAQATCASYRGWAGKLVNRFGLKASRTVEADAERLRRGARLGMLSYGVRDGSQTLGHVLLHQSPEGEVGLAWRKRGKGGTDQPIDLQVPVAVRQERRQQNAAQARMGFTAAVDLGTEIYWLRPHDTALLQLLLGDGASVAPEASI</sequence>
<evidence type="ECO:0000313" key="3">
    <source>
        <dbReference type="Proteomes" id="UP000326179"/>
    </source>
</evidence>
<keyword evidence="1" id="KW-1133">Transmembrane helix</keyword>
<dbReference type="AlphaFoldDB" id="A0A5Q0LH61"/>
<organism evidence="2 3">
    <name type="scientific">Streptomyces fagopyri</name>
    <dbReference type="NCBI Taxonomy" id="2662397"/>
    <lineage>
        <taxon>Bacteria</taxon>
        <taxon>Bacillati</taxon>
        <taxon>Actinomycetota</taxon>
        <taxon>Actinomycetes</taxon>
        <taxon>Kitasatosporales</taxon>
        <taxon>Streptomycetaceae</taxon>
        <taxon>Streptomyces</taxon>
    </lineage>
</organism>
<name>A0A5Q0LH61_9ACTN</name>
<keyword evidence="3" id="KW-1185">Reference proteome</keyword>
<reference evidence="2 3" key="1">
    <citation type="submission" date="2019-10" db="EMBL/GenBank/DDBJ databases">
        <title>A novel species.</title>
        <authorList>
            <person name="Gao J."/>
        </authorList>
    </citation>
    <scope>NUCLEOTIDE SEQUENCE [LARGE SCALE GENOMIC DNA]</scope>
    <source>
        <strain evidence="2 3">QMT-28</strain>
    </source>
</reference>
<feature type="transmembrane region" description="Helical" evidence="1">
    <location>
        <begin position="30"/>
        <end position="51"/>
    </location>
</feature>
<dbReference type="KEGG" id="sfy:GFH48_23365"/>
<dbReference type="EMBL" id="CP045643">
    <property type="protein sequence ID" value="QFZ75809.1"/>
    <property type="molecule type" value="Genomic_DNA"/>
</dbReference>
<keyword evidence="1" id="KW-0472">Membrane</keyword>
<accession>A0A5Q0LH61</accession>
<gene>
    <name evidence="2" type="ORF">GFH48_23365</name>
</gene>
<feature type="transmembrane region" description="Helical" evidence="1">
    <location>
        <begin position="7"/>
        <end position="24"/>
    </location>
</feature>
<evidence type="ECO:0000313" key="2">
    <source>
        <dbReference type="EMBL" id="QFZ75809.1"/>
    </source>
</evidence>
<protein>
    <submittedName>
        <fullName evidence="2">Uncharacterized protein</fullName>
    </submittedName>
</protein>
<dbReference type="RefSeq" id="WP_153290061.1">
    <property type="nucleotide sequence ID" value="NZ_CP045643.1"/>
</dbReference>
<evidence type="ECO:0000256" key="1">
    <source>
        <dbReference type="SAM" id="Phobius"/>
    </source>
</evidence>
<dbReference type="Proteomes" id="UP000326179">
    <property type="component" value="Chromosome"/>
</dbReference>
<proteinExistence type="predicted"/>